<dbReference type="PANTHER" id="PTHR31302:SF31">
    <property type="entry name" value="PHOSPHODIESTERASE YAEI"/>
    <property type="match status" value="1"/>
</dbReference>
<dbReference type="Proteomes" id="UP001203761">
    <property type="component" value="Unassembled WGS sequence"/>
</dbReference>
<evidence type="ECO:0000256" key="1">
    <source>
        <dbReference type="ARBA" id="ARBA00022723"/>
    </source>
</evidence>
<dbReference type="InterPro" id="IPR004843">
    <property type="entry name" value="Calcineurin-like_PHP"/>
</dbReference>
<feature type="transmembrane region" description="Helical" evidence="3">
    <location>
        <begin position="21"/>
        <end position="38"/>
    </location>
</feature>
<keyword evidence="3" id="KW-1133">Transmembrane helix</keyword>
<sequence>MSAPRPVGRPVRRTGPSVRRSVISLALLACLVCGWLVWDNQRIVTTTYAGVSVRLPAAFDGLRIVQVSDLHSRSFGKDNERLLEAIADARPDLIVLTGDLIDRTTADPATALDFSQRAAEIAPVFSVTGNHEGASPLRRELLEGLQARGVRTLAGTSADLERDGEVLRIAGVDDPLVAGTAADGDAGGSGFAQQLAAVATGPEDPCTVLLAHRPELVEEYAATGADLVLSGHAHGGQVRIPFIGGLVAPGQGLLPELTSGIVERGETRMVISRGLGNSLVPLRVNNKPELVVLVLRTR</sequence>
<keyword evidence="2" id="KW-0378">Hydrolase</keyword>
<organism evidence="5 6">
    <name type="scientific">Brachybacterium equifaecis</name>
    <dbReference type="NCBI Taxonomy" id="2910770"/>
    <lineage>
        <taxon>Bacteria</taxon>
        <taxon>Bacillati</taxon>
        <taxon>Actinomycetota</taxon>
        <taxon>Actinomycetes</taxon>
        <taxon>Micrococcales</taxon>
        <taxon>Dermabacteraceae</taxon>
        <taxon>Brachybacterium</taxon>
    </lineage>
</organism>
<protein>
    <submittedName>
        <fullName evidence="5">Metallophosphoesterase</fullName>
    </submittedName>
</protein>
<proteinExistence type="predicted"/>
<dbReference type="PANTHER" id="PTHR31302">
    <property type="entry name" value="TRANSMEMBRANE PROTEIN WITH METALLOPHOSPHOESTERASE DOMAIN-RELATED"/>
    <property type="match status" value="1"/>
</dbReference>
<dbReference type="EMBL" id="JAKNCJ010000003">
    <property type="protein sequence ID" value="MCL6423459.1"/>
    <property type="molecule type" value="Genomic_DNA"/>
</dbReference>
<name>A0ABT0R121_9MICO</name>
<dbReference type="Pfam" id="PF00149">
    <property type="entry name" value="Metallophos"/>
    <property type="match status" value="1"/>
</dbReference>
<dbReference type="CDD" id="cd07385">
    <property type="entry name" value="MPP_YkuE_C"/>
    <property type="match status" value="1"/>
</dbReference>
<keyword evidence="3" id="KW-0472">Membrane</keyword>
<dbReference type="InterPro" id="IPR051158">
    <property type="entry name" value="Metallophosphoesterase_sf"/>
</dbReference>
<evidence type="ECO:0000259" key="4">
    <source>
        <dbReference type="Pfam" id="PF00149"/>
    </source>
</evidence>
<keyword evidence="6" id="KW-1185">Reference proteome</keyword>
<evidence type="ECO:0000256" key="2">
    <source>
        <dbReference type="ARBA" id="ARBA00022801"/>
    </source>
</evidence>
<keyword evidence="1" id="KW-0479">Metal-binding</keyword>
<evidence type="ECO:0000313" key="6">
    <source>
        <dbReference type="Proteomes" id="UP001203761"/>
    </source>
</evidence>
<dbReference type="InterPro" id="IPR029052">
    <property type="entry name" value="Metallo-depent_PP-like"/>
</dbReference>
<evidence type="ECO:0000313" key="5">
    <source>
        <dbReference type="EMBL" id="MCL6423459.1"/>
    </source>
</evidence>
<gene>
    <name evidence="5" type="ORF">Bequi_08670</name>
</gene>
<comment type="caution">
    <text evidence="5">The sequence shown here is derived from an EMBL/GenBank/DDBJ whole genome shotgun (WGS) entry which is preliminary data.</text>
</comment>
<dbReference type="RefSeq" id="WP_249737536.1">
    <property type="nucleotide sequence ID" value="NZ_JAKNCJ010000003.1"/>
</dbReference>
<feature type="domain" description="Calcineurin-like phosphoesterase" evidence="4">
    <location>
        <begin position="62"/>
        <end position="235"/>
    </location>
</feature>
<reference evidence="5" key="1">
    <citation type="submission" date="2022-02" db="EMBL/GenBank/DDBJ databases">
        <authorList>
            <person name="Lee M."/>
            <person name="Kim S.-J."/>
            <person name="Jung M.-Y."/>
        </authorList>
    </citation>
    <scope>NUCLEOTIDE SEQUENCE</scope>
    <source>
        <strain evidence="5">JHP9</strain>
    </source>
</reference>
<evidence type="ECO:0000256" key="3">
    <source>
        <dbReference type="SAM" id="Phobius"/>
    </source>
</evidence>
<accession>A0ABT0R121</accession>
<dbReference type="Gene3D" id="3.60.21.10">
    <property type="match status" value="1"/>
</dbReference>
<dbReference type="SUPFAM" id="SSF56300">
    <property type="entry name" value="Metallo-dependent phosphatases"/>
    <property type="match status" value="1"/>
</dbReference>
<keyword evidence="3" id="KW-0812">Transmembrane</keyword>